<organism evidence="17 18">
    <name type="scientific">Komagataeibacter europaeus NBRC 3261</name>
    <dbReference type="NCBI Taxonomy" id="1234669"/>
    <lineage>
        <taxon>Bacteria</taxon>
        <taxon>Pseudomonadati</taxon>
        <taxon>Pseudomonadota</taxon>
        <taxon>Alphaproteobacteria</taxon>
        <taxon>Acetobacterales</taxon>
        <taxon>Acetobacteraceae</taxon>
        <taxon>Komagataeibacter</taxon>
    </lineage>
</organism>
<keyword evidence="13 14" id="KW-0100">Branched-chain amino acid biosynthesis</keyword>
<dbReference type="PROSITE" id="PS00470">
    <property type="entry name" value="IDH_IMDH"/>
    <property type="match status" value="1"/>
</dbReference>
<keyword evidence="9 14" id="KW-0460">Magnesium</keyword>
<name>A0A0D6PXC4_KOMEU</name>
<evidence type="ECO:0000256" key="15">
    <source>
        <dbReference type="RuleBase" id="RU004445"/>
    </source>
</evidence>
<dbReference type="GO" id="GO:0005829">
    <property type="term" value="C:cytosol"/>
    <property type="evidence" value="ECO:0007669"/>
    <property type="project" value="TreeGrafter"/>
</dbReference>
<accession>A0A0D6PXC4</accession>
<proteinExistence type="inferred from homology"/>
<comment type="caution">
    <text evidence="17">The sequence shown here is derived from an EMBL/GenBank/DDBJ whole genome shotgun (WGS) entry which is preliminary data.</text>
</comment>
<dbReference type="InterPro" id="IPR004429">
    <property type="entry name" value="Isopropylmalate_DH"/>
</dbReference>
<comment type="function">
    <text evidence="14 15">Catalyzes the oxidation of 3-carboxy-2-hydroxy-4-methylpentanoate (3-isopropylmalate) to 3-carboxy-4-methyl-2-oxopentanoate. The product decarboxylates to 4-methyl-2 oxopentanoate.</text>
</comment>
<dbReference type="SMART" id="SM01329">
    <property type="entry name" value="Iso_dh"/>
    <property type="match status" value="1"/>
</dbReference>
<evidence type="ECO:0000259" key="16">
    <source>
        <dbReference type="SMART" id="SM01329"/>
    </source>
</evidence>
<evidence type="ECO:0000256" key="5">
    <source>
        <dbReference type="ARBA" id="ARBA00011738"/>
    </source>
</evidence>
<comment type="subcellular location">
    <subcellularLocation>
        <location evidence="14">Cytoplasm</location>
    </subcellularLocation>
</comment>
<evidence type="ECO:0000256" key="6">
    <source>
        <dbReference type="ARBA" id="ARBA00022430"/>
    </source>
</evidence>
<feature type="binding site" evidence="14">
    <location>
        <position position="255"/>
    </location>
    <ligand>
        <name>Mg(2+)</name>
        <dbReference type="ChEBI" id="CHEBI:18420"/>
    </ligand>
</feature>
<evidence type="ECO:0000256" key="10">
    <source>
        <dbReference type="ARBA" id="ARBA00023002"/>
    </source>
</evidence>
<protein>
    <recommendedName>
        <fullName evidence="14">3-isopropylmalate dehydrogenase</fullName>
        <ecNumber evidence="14">1.1.1.85</ecNumber>
    </recommendedName>
    <alternativeName>
        <fullName evidence="14">3-IPM-DH</fullName>
    </alternativeName>
    <alternativeName>
        <fullName evidence="14">Beta-IPM dehydrogenase</fullName>
        <shortName evidence="14">IMDH</shortName>
    </alternativeName>
</protein>
<evidence type="ECO:0000256" key="13">
    <source>
        <dbReference type="ARBA" id="ARBA00023304"/>
    </source>
</evidence>
<keyword evidence="14" id="KW-0963">Cytoplasm</keyword>
<keyword evidence="6 14" id="KW-0432">Leucine biosynthesis</keyword>
<feature type="binding site" evidence="14">
    <location>
        <position position="231"/>
    </location>
    <ligand>
        <name>substrate</name>
    </ligand>
</feature>
<feature type="binding site" evidence="14">
    <location>
        <position position="140"/>
    </location>
    <ligand>
        <name>substrate</name>
    </ligand>
</feature>
<dbReference type="Pfam" id="PF00180">
    <property type="entry name" value="Iso_dh"/>
    <property type="match status" value="1"/>
</dbReference>
<feature type="binding site" evidence="14">
    <location>
        <position position="112"/>
    </location>
    <ligand>
        <name>substrate</name>
    </ligand>
</feature>
<keyword evidence="11 14" id="KW-0520">NAD</keyword>
<dbReference type="EC" id="1.1.1.85" evidence="14"/>
<comment type="cofactor">
    <cofactor evidence="14 15">
        <name>Mg(2+)</name>
        <dbReference type="ChEBI" id="CHEBI:18420"/>
    </cofactor>
    <cofactor evidence="14 15">
        <name>Mn(2+)</name>
        <dbReference type="ChEBI" id="CHEBI:29035"/>
    </cofactor>
    <text evidence="14 15">Binds 1 Mg(2+) or Mn(2+) ion per subunit.</text>
</comment>
<keyword evidence="10 14" id="KW-0560">Oxidoreductase</keyword>
<dbReference type="SUPFAM" id="SSF53659">
    <property type="entry name" value="Isocitrate/Isopropylmalate dehydrogenase-like"/>
    <property type="match status" value="1"/>
</dbReference>
<sequence>MGDVMSAPKKLLILPGDGIGPEIMREARRIMDWMAQARGIRFDISEDLVGGASLAVHGQPITQQVIDAARAVDAVLFGSVGDPKWASAGFDRRPEIAILKLRQELGLFANLRPAKVFDSLVDASTLKPDVIRGLDIMIVRETVGGIYFGTPRGIETLPDGSRRGINTEVYTTAEIERVARVAFDLARKRDNRVCSVEKCNVMESGLLWKEVVTALHDREYKNVELSHMLADNCAMQMVRNPRQFDVIVTGNLFGDLLSDLASMLTGSLGMLPSATLGAKGEDGRTPALYEPIHGSAPDIAGQGKANPLAQILSFAMLLRYSFDMQEDAAMIEKAVSNVLDRGLRTPDIMSAGRTEVNTAGMGEVVVAELDRLNKAA</sequence>
<comment type="pathway">
    <text evidence="3 14 15">Amino-acid biosynthesis; L-leucine biosynthesis; L-leucine from 3-methyl-2-oxobutanoate: step 3/4.</text>
</comment>
<feature type="site" description="Important for catalysis" evidence="14">
    <location>
        <position position="147"/>
    </location>
</feature>
<comment type="subunit">
    <text evidence="5 14 15">Homodimer.</text>
</comment>
<feature type="binding site" evidence="14">
    <location>
        <position position="231"/>
    </location>
    <ligand>
        <name>Mg(2+)</name>
        <dbReference type="ChEBI" id="CHEBI:18420"/>
    </ligand>
</feature>
<dbReference type="InterPro" id="IPR019818">
    <property type="entry name" value="IsoCit/isopropylmalate_DH_CS"/>
</dbReference>
<dbReference type="InterPro" id="IPR024084">
    <property type="entry name" value="IsoPropMal-DH-like_dom"/>
</dbReference>
<feature type="binding site" evidence="14">
    <location>
        <position position="102"/>
    </location>
    <ligand>
        <name>substrate</name>
    </ligand>
</feature>
<feature type="binding site" evidence="14">
    <location>
        <begin position="294"/>
        <end position="306"/>
    </location>
    <ligand>
        <name>NAD(+)</name>
        <dbReference type="ChEBI" id="CHEBI:57540"/>
    </ligand>
</feature>
<dbReference type="Gene3D" id="3.40.718.10">
    <property type="entry name" value="Isopropylmalate Dehydrogenase"/>
    <property type="match status" value="1"/>
</dbReference>
<reference evidence="17 18" key="1">
    <citation type="submission" date="2012-11" db="EMBL/GenBank/DDBJ databases">
        <title>Whole genome sequence of Gluconacetobacter europaeus NBRC3261.</title>
        <authorList>
            <person name="Azuma Y."/>
            <person name="Higashiura N."/>
            <person name="Hirakawa H."/>
            <person name="Matsushita K."/>
        </authorList>
    </citation>
    <scope>NUCLEOTIDE SEQUENCE [LARGE SCALE GENOMIC DNA]</scope>
    <source>
        <strain evidence="17 18">NBRC 3261</strain>
    </source>
</reference>
<keyword evidence="12 14" id="KW-0464">Manganese</keyword>
<evidence type="ECO:0000256" key="9">
    <source>
        <dbReference type="ARBA" id="ARBA00022842"/>
    </source>
</evidence>
<dbReference type="HAMAP" id="MF_01033">
    <property type="entry name" value="LeuB_type1"/>
    <property type="match status" value="1"/>
</dbReference>
<feature type="site" description="Important for catalysis" evidence="14">
    <location>
        <position position="198"/>
    </location>
</feature>
<evidence type="ECO:0000256" key="11">
    <source>
        <dbReference type="ARBA" id="ARBA00023027"/>
    </source>
</evidence>
<dbReference type="PANTHER" id="PTHR42979">
    <property type="entry name" value="3-ISOPROPYLMALATE DEHYDROGENASE"/>
    <property type="match status" value="1"/>
</dbReference>
<evidence type="ECO:0000256" key="8">
    <source>
        <dbReference type="ARBA" id="ARBA00022723"/>
    </source>
</evidence>
<keyword evidence="7 14" id="KW-0028">Amino-acid biosynthesis</keyword>
<feature type="domain" description="Isopropylmalate dehydrogenase-like" evidence="16">
    <location>
        <begin position="10"/>
        <end position="365"/>
    </location>
</feature>
<keyword evidence="8 14" id="KW-0479">Metal-binding</keyword>
<dbReference type="PANTHER" id="PTHR42979:SF1">
    <property type="entry name" value="3-ISOPROPYLMALATE DEHYDROGENASE"/>
    <property type="match status" value="1"/>
</dbReference>
<dbReference type="Proteomes" id="UP000032675">
    <property type="component" value="Unassembled WGS sequence"/>
</dbReference>
<dbReference type="AlphaFoldDB" id="A0A0D6PXC4"/>
<comment type="catalytic activity">
    <reaction evidence="1 14 15">
        <text>(2R,3S)-3-isopropylmalate + NAD(+) = 4-methyl-2-oxopentanoate + CO2 + NADH</text>
        <dbReference type="Rhea" id="RHEA:32271"/>
        <dbReference type="ChEBI" id="CHEBI:16526"/>
        <dbReference type="ChEBI" id="CHEBI:17865"/>
        <dbReference type="ChEBI" id="CHEBI:35121"/>
        <dbReference type="ChEBI" id="CHEBI:57540"/>
        <dbReference type="ChEBI" id="CHEBI:57945"/>
        <dbReference type="EC" id="1.1.1.85"/>
    </reaction>
</comment>
<feature type="binding site" evidence="14">
    <location>
        <position position="259"/>
    </location>
    <ligand>
        <name>Mg(2+)</name>
        <dbReference type="ChEBI" id="CHEBI:18420"/>
    </ligand>
</feature>
<evidence type="ECO:0000313" key="18">
    <source>
        <dbReference type="Proteomes" id="UP000032675"/>
    </source>
</evidence>
<comment type="cofactor">
    <cofactor evidence="2">
        <name>Mn(2+)</name>
        <dbReference type="ChEBI" id="CHEBI:29035"/>
    </cofactor>
</comment>
<dbReference type="GO" id="GO:0000287">
    <property type="term" value="F:magnesium ion binding"/>
    <property type="evidence" value="ECO:0007669"/>
    <property type="project" value="InterPro"/>
</dbReference>
<comment type="caution">
    <text evidence="14">Lacks conserved residue(s) required for the propagation of feature annotation.</text>
</comment>
<dbReference type="GO" id="GO:0009098">
    <property type="term" value="P:L-leucine biosynthetic process"/>
    <property type="evidence" value="ECO:0007669"/>
    <property type="project" value="UniProtKB-UniRule"/>
</dbReference>
<evidence type="ECO:0000256" key="7">
    <source>
        <dbReference type="ARBA" id="ARBA00022605"/>
    </source>
</evidence>
<dbReference type="GO" id="GO:0003862">
    <property type="term" value="F:3-isopropylmalate dehydrogenase activity"/>
    <property type="evidence" value="ECO:0007669"/>
    <property type="project" value="UniProtKB-UniRule"/>
</dbReference>
<dbReference type="UniPathway" id="UPA00048">
    <property type="reaction ID" value="UER00072"/>
</dbReference>
<evidence type="ECO:0000256" key="2">
    <source>
        <dbReference type="ARBA" id="ARBA00001936"/>
    </source>
</evidence>
<dbReference type="NCBIfam" id="TIGR00169">
    <property type="entry name" value="leuB"/>
    <property type="match status" value="1"/>
</dbReference>
<evidence type="ECO:0000256" key="12">
    <source>
        <dbReference type="ARBA" id="ARBA00023211"/>
    </source>
</evidence>
<gene>
    <name evidence="14" type="primary">leuB</name>
    <name evidence="17" type="ORF">Geu3261_0043_040</name>
</gene>
<evidence type="ECO:0000313" key="17">
    <source>
        <dbReference type="EMBL" id="GAN95967.1"/>
    </source>
</evidence>
<dbReference type="FunFam" id="3.40.718.10:FF:000006">
    <property type="entry name" value="3-isopropylmalate dehydrogenase"/>
    <property type="match status" value="1"/>
</dbReference>
<comment type="similarity">
    <text evidence="4 14">Belongs to the isocitrate and isopropylmalate dehydrogenases family. LeuB type 1 subfamily.</text>
</comment>
<evidence type="ECO:0000256" key="3">
    <source>
        <dbReference type="ARBA" id="ARBA00004762"/>
    </source>
</evidence>
<evidence type="ECO:0000256" key="14">
    <source>
        <dbReference type="HAMAP-Rule" id="MF_01033"/>
    </source>
</evidence>
<evidence type="ECO:0000256" key="1">
    <source>
        <dbReference type="ARBA" id="ARBA00000624"/>
    </source>
</evidence>
<dbReference type="EMBL" id="BANI01000041">
    <property type="protein sequence ID" value="GAN95967.1"/>
    <property type="molecule type" value="Genomic_DNA"/>
</dbReference>
<dbReference type="GO" id="GO:0051287">
    <property type="term" value="F:NAD binding"/>
    <property type="evidence" value="ECO:0007669"/>
    <property type="project" value="InterPro"/>
</dbReference>
<evidence type="ECO:0000256" key="4">
    <source>
        <dbReference type="ARBA" id="ARBA00008319"/>
    </source>
</evidence>